<dbReference type="PANTHER" id="PTHR21137">
    <property type="entry name" value="ODORANT RECEPTOR"/>
    <property type="match status" value="1"/>
</dbReference>
<keyword evidence="2" id="KW-1003">Cell membrane</keyword>
<proteinExistence type="predicted"/>
<name>A0A195BGM8_9HYME</name>
<feature type="transmembrane region" description="Helical" evidence="10">
    <location>
        <begin position="516"/>
        <end position="539"/>
    </location>
</feature>
<evidence type="ECO:0000256" key="9">
    <source>
        <dbReference type="ARBA" id="ARBA00023224"/>
    </source>
</evidence>
<evidence type="ECO:0000313" key="11">
    <source>
        <dbReference type="EMBL" id="KYM83376.1"/>
    </source>
</evidence>
<feature type="transmembrane region" description="Helical" evidence="10">
    <location>
        <begin position="960"/>
        <end position="986"/>
    </location>
</feature>
<comment type="subcellular location">
    <subcellularLocation>
        <location evidence="1">Cell membrane</location>
        <topology evidence="1">Multi-pass membrane protein</topology>
    </subcellularLocation>
</comment>
<evidence type="ECO:0000256" key="2">
    <source>
        <dbReference type="ARBA" id="ARBA00022475"/>
    </source>
</evidence>
<evidence type="ECO:0000256" key="3">
    <source>
        <dbReference type="ARBA" id="ARBA00022606"/>
    </source>
</evidence>
<keyword evidence="7 10" id="KW-0472">Membrane</keyword>
<keyword evidence="3" id="KW-0716">Sensory transduction</keyword>
<feature type="transmembrane region" description="Helical" evidence="10">
    <location>
        <begin position="1025"/>
        <end position="1047"/>
    </location>
</feature>
<dbReference type="InterPro" id="IPR004117">
    <property type="entry name" value="7tm6_olfct_rcpt"/>
</dbReference>
<feature type="transmembrane region" description="Helical" evidence="10">
    <location>
        <begin position="465"/>
        <end position="485"/>
    </location>
</feature>
<feature type="transmembrane region" description="Helical" evidence="10">
    <location>
        <begin position="404"/>
        <end position="426"/>
    </location>
</feature>
<evidence type="ECO:0000256" key="8">
    <source>
        <dbReference type="ARBA" id="ARBA00023170"/>
    </source>
</evidence>
<evidence type="ECO:0000256" key="5">
    <source>
        <dbReference type="ARBA" id="ARBA00022725"/>
    </source>
</evidence>
<keyword evidence="6 10" id="KW-1133">Transmembrane helix</keyword>
<dbReference type="AlphaFoldDB" id="A0A195BGM8"/>
<feature type="transmembrane region" description="Helical" evidence="10">
    <location>
        <begin position="173"/>
        <end position="200"/>
    </location>
</feature>
<feature type="transmembrane region" description="Helical" evidence="10">
    <location>
        <begin position="20"/>
        <end position="40"/>
    </location>
</feature>
<evidence type="ECO:0000256" key="6">
    <source>
        <dbReference type="ARBA" id="ARBA00022989"/>
    </source>
</evidence>
<dbReference type="GO" id="GO:0007165">
    <property type="term" value="P:signal transduction"/>
    <property type="evidence" value="ECO:0007669"/>
    <property type="project" value="UniProtKB-KW"/>
</dbReference>
<protein>
    <recommendedName>
        <fullName evidence="13">Odorant receptor 13a</fullName>
    </recommendedName>
</protein>
<keyword evidence="12" id="KW-1185">Reference proteome</keyword>
<evidence type="ECO:0000256" key="7">
    <source>
        <dbReference type="ARBA" id="ARBA00023136"/>
    </source>
</evidence>
<evidence type="ECO:0000256" key="4">
    <source>
        <dbReference type="ARBA" id="ARBA00022692"/>
    </source>
</evidence>
<feature type="transmembrane region" description="Helical" evidence="10">
    <location>
        <begin position="61"/>
        <end position="82"/>
    </location>
</feature>
<reference evidence="11 12" key="1">
    <citation type="submission" date="2015-09" db="EMBL/GenBank/DDBJ databases">
        <title>Atta colombica WGS genome.</title>
        <authorList>
            <person name="Nygaard S."/>
            <person name="Hu H."/>
            <person name="Boomsma J."/>
            <person name="Zhang G."/>
        </authorList>
    </citation>
    <scope>NUCLEOTIDE SEQUENCE [LARGE SCALE GENOMIC DNA]</scope>
    <source>
        <strain evidence="11">Treedump-2</strain>
        <tissue evidence="11">Whole body</tissue>
    </source>
</reference>
<sequence>MKVRNIVSPAIEIWFRIFGIWPNMSCASLCRLLWTILIIIEQILQYRYIIMHFHLIEFTEIMHILGSTMTYTIFLIKLVIFWCKQRTFSKILTMMAIDWEKCSSTKFSMFVTSYNAKLSERFVNMMIILHSIAVILCNTHILVKHVDDGNASNVSTRLFVLEMELPFDANQRFVYESVIIIQFFHFLLCSNVVSVFNAFLINLVILLYYFAINMEAFIFCFAGEYLSAKSKSIGDAAYASLWYELDSRTNRTMLFLIMSIFTTYNAKLSERFVNMTVILYSIAAILTSTKIFVKHMDSGNVSNISTRLLIVEMDLPFDINQRFVYESVIIIQFFHLLLNNNINMEIKNTVSPATEILFRIFGIWPNTSFVLLRRLFWIVSIIFEQVAQYRYIIKNFRLMKFIEIVTILSSVMSYTIFLIKLIIFWYKQRTFNSLLTMMTIDWKKCSKKKFSMFVTSYNAKLSERFANMTVILYSTAVILYSTHILRKHIDDGNASNVSTRLLVLEMDLPFDTNKRFVYESIIIVQFFYLLLCSDAIGLLNASLINLSKSIGDAAYASHWYESVMYTSLNIQIFLTFLPSISNVIKLIIYRKFFEILTMMTEDWNDCTGNNINIRKTVCKAKLSDRITNMMFTLHTLSIVGYSIGSKAVGNAAYNSVWYEMKPKNSRILIFVILRAQKQLTLTVGKIMDLSLESFTSVSTTCVIICRVYWIIALAIDEICHCRYLLMHLHSKDIFDLMDCFSSFLTQVKFSIKLIIFWLNERVKLSEMQRTIPPVTLFCHYRYFLTHVHSAEILDLMDCLSSFLAYSKIIIKFLVFWLNEQKFVEILTVMAEDWNDCSNNDISIRETTRKAKISDRFTNAIITLHTMAIVAYCIGIILADTDVSDTTKELPLVNKIEIPFDINTQFTYRTVLIAEFLLMILCGWAADGIIILISRLFWIITLGFIGFCHCLYFTTHLNAQNFFNLVDCLCSFLAHAKVITKLIAFWVNQRKFVETLMLISDDWNDCAKNDISMRVMTDKAKISDRITNIIFILHTVTIAAYCIGTIIADVDITDKIELPLINKLVLPFSVNTQRVYRAMLIIESIHMILTNWASGVINIIFLAMSKEIGFATYNCAWYNLKSKDSRILLLIILRSQKQLTLTAGKIMDLTLESFTSVRSLSRIENF</sequence>
<evidence type="ECO:0000256" key="10">
    <source>
        <dbReference type="SAM" id="Phobius"/>
    </source>
</evidence>
<dbReference type="Proteomes" id="UP000078540">
    <property type="component" value="Unassembled WGS sequence"/>
</dbReference>
<keyword evidence="8" id="KW-0675">Receptor</keyword>
<keyword evidence="5" id="KW-0552">Olfaction</keyword>
<feature type="transmembrane region" description="Helical" evidence="10">
    <location>
        <begin position="206"/>
        <end position="228"/>
    </location>
</feature>
<feature type="transmembrane region" description="Helical" evidence="10">
    <location>
        <begin position="1077"/>
        <end position="1102"/>
    </location>
</feature>
<evidence type="ECO:0008006" key="13">
    <source>
        <dbReference type="Google" id="ProtNLM"/>
    </source>
</evidence>
<organism evidence="11 12">
    <name type="scientific">Atta colombica</name>
    <dbReference type="NCBI Taxonomy" id="520822"/>
    <lineage>
        <taxon>Eukaryota</taxon>
        <taxon>Metazoa</taxon>
        <taxon>Ecdysozoa</taxon>
        <taxon>Arthropoda</taxon>
        <taxon>Hexapoda</taxon>
        <taxon>Insecta</taxon>
        <taxon>Pterygota</taxon>
        <taxon>Neoptera</taxon>
        <taxon>Endopterygota</taxon>
        <taxon>Hymenoptera</taxon>
        <taxon>Apocrita</taxon>
        <taxon>Aculeata</taxon>
        <taxon>Formicoidea</taxon>
        <taxon>Formicidae</taxon>
        <taxon>Myrmicinae</taxon>
        <taxon>Atta</taxon>
    </lineage>
</organism>
<keyword evidence="9" id="KW-0807">Transducer</keyword>
<dbReference type="STRING" id="520822.A0A195BGM8"/>
<feature type="transmembrane region" description="Helical" evidence="10">
    <location>
        <begin position="272"/>
        <end position="293"/>
    </location>
</feature>
<dbReference type="GO" id="GO:0005549">
    <property type="term" value="F:odorant binding"/>
    <property type="evidence" value="ECO:0007669"/>
    <property type="project" value="InterPro"/>
</dbReference>
<dbReference type="GO" id="GO:0005886">
    <property type="term" value="C:plasma membrane"/>
    <property type="evidence" value="ECO:0007669"/>
    <property type="project" value="UniProtKB-SubCell"/>
</dbReference>
<dbReference type="Pfam" id="PF02949">
    <property type="entry name" value="7tm_6"/>
    <property type="match status" value="3"/>
</dbReference>
<keyword evidence="4 10" id="KW-0812">Transmembrane</keyword>
<gene>
    <name evidence="11" type="ORF">ALC53_06108</name>
</gene>
<dbReference type="PANTHER" id="PTHR21137:SF35">
    <property type="entry name" value="ODORANT RECEPTOR 19A-RELATED"/>
    <property type="match status" value="1"/>
</dbReference>
<feature type="transmembrane region" description="Helical" evidence="10">
    <location>
        <begin position="935"/>
        <end position="954"/>
    </location>
</feature>
<dbReference type="EMBL" id="KQ976490">
    <property type="protein sequence ID" value="KYM83376.1"/>
    <property type="molecule type" value="Genomic_DNA"/>
</dbReference>
<feature type="transmembrane region" description="Helical" evidence="10">
    <location>
        <begin position="856"/>
        <end position="878"/>
    </location>
</feature>
<feature type="transmembrane region" description="Helical" evidence="10">
    <location>
        <begin position="122"/>
        <end position="143"/>
    </location>
</feature>
<feature type="transmembrane region" description="Helical" evidence="10">
    <location>
        <begin position="905"/>
        <end position="923"/>
    </location>
</feature>
<evidence type="ECO:0000256" key="1">
    <source>
        <dbReference type="ARBA" id="ARBA00004651"/>
    </source>
</evidence>
<feature type="transmembrane region" description="Helical" evidence="10">
    <location>
        <begin position="568"/>
        <end position="589"/>
    </location>
</feature>
<accession>A0A195BGM8</accession>
<evidence type="ECO:0000313" key="12">
    <source>
        <dbReference type="Proteomes" id="UP000078540"/>
    </source>
</evidence>
<dbReference type="GO" id="GO:0004984">
    <property type="term" value="F:olfactory receptor activity"/>
    <property type="evidence" value="ECO:0007669"/>
    <property type="project" value="InterPro"/>
</dbReference>